<accession>A0A2T4UBE8</accession>
<evidence type="ECO:0000259" key="7">
    <source>
        <dbReference type="SMART" id="SM00363"/>
    </source>
</evidence>
<dbReference type="PANTHER" id="PTHR21600:SF44">
    <property type="entry name" value="RIBOSOMAL LARGE SUBUNIT PSEUDOURIDINE SYNTHASE D"/>
    <property type="match status" value="1"/>
</dbReference>
<dbReference type="InterPro" id="IPR036986">
    <property type="entry name" value="S4_RNA-bd_sf"/>
</dbReference>
<dbReference type="PROSITE" id="PS50889">
    <property type="entry name" value="S4"/>
    <property type="match status" value="1"/>
</dbReference>
<keyword evidence="5" id="KW-0694">RNA-binding</keyword>
<evidence type="ECO:0000313" key="8">
    <source>
        <dbReference type="EMBL" id="PTL54196.1"/>
    </source>
</evidence>
<feature type="active site" evidence="4">
    <location>
        <position position="134"/>
    </location>
</feature>
<dbReference type="Gene3D" id="3.30.2350.10">
    <property type="entry name" value="Pseudouridine synthase"/>
    <property type="match status" value="1"/>
</dbReference>
<dbReference type="CDD" id="cd02869">
    <property type="entry name" value="PseudoU_synth_RluA_like"/>
    <property type="match status" value="1"/>
</dbReference>
<evidence type="ECO:0000256" key="2">
    <source>
        <dbReference type="ARBA" id="ARBA00010876"/>
    </source>
</evidence>
<dbReference type="Proteomes" id="UP000240739">
    <property type="component" value="Unassembled WGS sequence"/>
</dbReference>
<dbReference type="InterPro" id="IPR006224">
    <property type="entry name" value="PsdUridine_synth_RluA-like_CS"/>
</dbReference>
<name>A0A2T4UBE8_9ACTN</name>
<feature type="domain" description="RNA-binding S4" evidence="7">
    <location>
        <begin position="12"/>
        <end position="70"/>
    </location>
</feature>
<evidence type="ECO:0000313" key="9">
    <source>
        <dbReference type="Proteomes" id="UP000240739"/>
    </source>
</evidence>
<evidence type="ECO:0000256" key="3">
    <source>
        <dbReference type="ARBA" id="ARBA00023235"/>
    </source>
</evidence>
<dbReference type="Gene3D" id="3.10.290.10">
    <property type="entry name" value="RNA-binding S4 domain"/>
    <property type="match status" value="1"/>
</dbReference>
<dbReference type="InterPro" id="IPR050188">
    <property type="entry name" value="RluA_PseudoU_synthase"/>
</dbReference>
<dbReference type="Pfam" id="PF00849">
    <property type="entry name" value="PseudoU_synth_2"/>
    <property type="match status" value="1"/>
</dbReference>
<gene>
    <name evidence="8" type="ORF">C7Y72_22580</name>
</gene>
<dbReference type="GO" id="GO:0003723">
    <property type="term" value="F:RNA binding"/>
    <property type="evidence" value="ECO:0007669"/>
    <property type="project" value="UniProtKB-KW"/>
</dbReference>
<evidence type="ECO:0000256" key="6">
    <source>
        <dbReference type="RuleBase" id="RU362028"/>
    </source>
</evidence>
<dbReference type="EMBL" id="PYYB01000006">
    <property type="protein sequence ID" value="PTL54196.1"/>
    <property type="molecule type" value="Genomic_DNA"/>
</dbReference>
<dbReference type="PROSITE" id="PS01129">
    <property type="entry name" value="PSI_RLU"/>
    <property type="match status" value="1"/>
</dbReference>
<comment type="caution">
    <text evidence="8">The sequence shown here is derived from an EMBL/GenBank/DDBJ whole genome shotgun (WGS) entry which is preliminary data.</text>
</comment>
<comment type="similarity">
    <text evidence="2 6">Belongs to the pseudouridine synthase RluA family.</text>
</comment>
<organism evidence="8 9">
    <name type="scientific">Paraconexibacter algicola</name>
    <dbReference type="NCBI Taxonomy" id="2133960"/>
    <lineage>
        <taxon>Bacteria</taxon>
        <taxon>Bacillati</taxon>
        <taxon>Actinomycetota</taxon>
        <taxon>Thermoleophilia</taxon>
        <taxon>Solirubrobacterales</taxon>
        <taxon>Paraconexibacteraceae</taxon>
        <taxon>Paraconexibacter</taxon>
    </lineage>
</organism>
<dbReference type="NCBIfam" id="TIGR00005">
    <property type="entry name" value="rluA_subfam"/>
    <property type="match status" value="1"/>
</dbReference>
<dbReference type="EC" id="5.4.99.-" evidence="6"/>
<dbReference type="InterPro" id="IPR002942">
    <property type="entry name" value="S4_RNA-bd"/>
</dbReference>
<protein>
    <recommendedName>
        <fullName evidence="6">Pseudouridine synthase</fullName>
        <ecNumber evidence="6">5.4.99.-</ecNumber>
    </recommendedName>
</protein>
<dbReference type="RefSeq" id="WP_107571471.1">
    <property type="nucleotide sequence ID" value="NZ_PYYB01000006.1"/>
</dbReference>
<dbReference type="SUPFAM" id="SSF55174">
    <property type="entry name" value="Alpha-L RNA-binding motif"/>
    <property type="match status" value="1"/>
</dbReference>
<comment type="catalytic activity">
    <reaction evidence="1 6">
        <text>a uridine in RNA = a pseudouridine in RNA</text>
        <dbReference type="Rhea" id="RHEA:48348"/>
        <dbReference type="Rhea" id="RHEA-COMP:12068"/>
        <dbReference type="Rhea" id="RHEA-COMP:12069"/>
        <dbReference type="ChEBI" id="CHEBI:65314"/>
        <dbReference type="ChEBI" id="CHEBI:65315"/>
    </reaction>
</comment>
<dbReference type="SUPFAM" id="SSF55120">
    <property type="entry name" value="Pseudouridine synthase"/>
    <property type="match status" value="1"/>
</dbReference>
<comment type="function">
    <text evidence="6">Responsible for synthesis of pseudouridine from uracil.</text>
</comment>
<reference evidence="8 9" key="1">
    <citation type="submission" date="2018-03" db="EMBL/GenBank/DDBJ databases">
        <title>Aquarubrobacter algicola gen. nov., sp. nov., a novel actinobacterium isolated from shallow eutrophic lake during the end of cyanobacterial harmful algal blooms.</title>
        <authorList>
            <person name="Chun S.J."/>
        </authorList>
    </citation>
    <scope>NUCLEOTIDE SEQUENCE [LARGE SCALE GENOMIC DNA]</scope>
    <source>
        <strain evidence="8 9">Seoho-28</strain>
    </source>
</reference>
<dbReference type="InterPro" id="IPR006225">
    <property type="entry name" value="PsdUridine_synth_RluC/D"/>
</dbReference>
<evidence type="ECO:0000256" key="4">
    <source>
        <dbReference type="PIRSR" id="PIRSR606225-1"/>
    </source>
</evidence>
<dbReference type="AlphaFoldDB" id="A0A2T4UBE8"/>
<keyword evidence="3 6" id="KW-0413">Isomerase</keyword>
<dbReference type="InterPro" id="IPR006145">
    <property type="entry name" value="PsdUridine_synth_RsuA/RluA"/>
</dbReference>
<dbReference type="OrthoDB" id="9807829at2"/>
<evidence type="ECO:0000256" key="5">
    <source>
        <dbReference type="PROSITE-ProRule" id="PRU00182"/>
    </source>
</evidence>
<dbReference type="Pfam" id="PF01479">
    <property type="entry name" value="S4"/>
    <property type="match status" value="1"/>
</dbReference>
<proteinExistence type="inferred from homology"/>
<dbReference type="InterPro" id="IPR020103">
    <property type="entry name" value="PsdUridine_synth_cat_dom_sf"/>
</dbReference>
<evidence type="ECO:0000256" key="1">
    <source>
        <dbReference type="ARBA" id="ARBA00000073"/>
    </source>
</evidence>
<dbReference type="GO" id="GO:0000455">
    <property type="term" value="P:enzyme-directed rRNA pseudouridine synthesis"/>
    <property type="evidence" value="ECO:0007669"/>
    <property type="project" value="UniProtKB-ARBA"/>
</dbReference>
<keyword evidence="9" id="KW-1185">Reference proteome</keyword>
<dbReference type="GO" id="GO:0120159">
    <property type="term" value="F:rRNA pseudouridine synthase activity"/>
    <property type="evidence" value="ECO:0007669"/>
    <property type="project" value="UniProtKB-ARBA"/>
</dbReference>
<dbReference type="PANTHER" id="PTHR21600">
    <property type="entry name" value="MITOCHONDRIAL RNA PSEUDOURIDINE SYNTHASE"/>
    <property type="match status" value="1"/>
</dbReference>
<dbReference type="SMART" id="SM00363">
    <property type="entry name" value="S4"/>
    <property type="match status" value="1"/>
</dbReference>
<sequence length="300" mass="32665">MEQLVPSDWEGERLDAFLAEPLGSRSRATRLIEAGAVTVDGAVVRKRHRVRTGERIAVDVAQDPVREPVPDDEGPPATFGVAYEDDDLLVVDKPPGVVVHPARGNRHGTLAQALAGRAAGGEEAWRAGIVHRLDKDTSGLLVVAKSDETHRALKELLQEREITREYLALVDGRPPARTGTIDAPIGRDRRVRTRMSTDSADAREARTHFELERALPASSLLRVRLETGRTHQIRVHLQAIGHPVCGDPEYGRPGLYGLDRQFLHATRLRFVHPGTGAEVDVVSPLPADLEAALARAAATA</sequence>
<dbReference type="CDD" id="cd00165">
    <property type="entry name" value="S4"/>
    <property type="match status" value="1"/>
</dbReference>